<reference evidence="11 12" key="1">
    <citation type="submission" date="2020-12" db="EMBL/GenBank/DDBJ databases">
        <title>Concerted genomic and epigenomic changes stabilize Arabidopsis allopolyploids.</title>
        <authorList>
            <person name="Chen Z."/>
        </authorList>
    </citation>
    <scope>NUCLEOTIDE SEQUENCE [LARGE SCALE GENOMIC DNA]</scope>
    <source>
        <strain evidence="11">Allo738</strain>
        <tissue evidence="11">Leaf</tissue>
    </source>
</reference>
<evidence type="ECO:0000256" key="5">
    <source>
        <dbReference type="ARBA" id="ARBA00023015"/>
    </source>
</evidence>
<dbReference type="Proteomes" id="UP000694240">
    <property type="component" value="Chromosome 8"/>
</dbReference>
<evidence type="ECO:0000313" key="12">
    <source>
        <dbReference type="Proteomes" id="UP000694240"/>
    </source>
</evidence>
<evidence type="ECO:0000256" key="9">
    <source>
        <dbReference type="PROSITE-ProRule" id="PRU00027"/>
    </source>
</evidence>
<evidence type="ECO:0000313" key="11">
    <source>
        <dbReference type="EMBL" id="KAG7579220.1"/>
    </source>
</evidence>
<dbReference type="InterPro" id="IPR052035">
    <property type="entry name" value="ZnF_BED_domain_contain"/>
</dbReference>
<keyword evidence="8" id="KW-0539">Nucleus</keyword>
<keyword evidence="4" id="KW-0862">Zinc</keyword>
<dbReference type="EMBL" id="JAEFBK010000008">
    <property type="protein sequence ID" value="KAG7579220.1"/>
    <property type="molecule type" value="Genomic_DNA"/>
</dbReference>
<evidence type="ECO:0000256" key="7">
    <source>
        <dbReference type="ARBA" id="ARBA00023163"/>
    </source>
</evidence>
<name>A0A8T2AX08_9BRAS</name>
<sequence length="344" mass="39175">MDSQSRETMAALDAENEYMAMNEEAETHGEATQSEAQSTQVATTVFHSNKRLKSVVWKEFRPIVEVEEDGKQRGRCIHCDKKLIIEISQGTSALKRHLRICPKRPEGLSEESEYDHRVDRDMVSEIIVYHDLPFRYELEKEKLKKMFAQFKGRVCCTADLWTARGTVTGYICLTAHYVDDEWKLNNKTLAFCEMKPPHTGEELANKILSCLKEWGLEKKIFSLTLDNARNNDSMQSILQNRLQMISDMEVLSYWKGDGQRYGDLASLACDVLSIPITTVAAESSFSIGGRVLNPFRNRLFPRNVQALLCTRNWLRGYAELEGDIEEFFDDGIEATTSMASSSGV</sequence>
<keyword evidence="5" id="KW-0805">Transcription regulation</keyword>
<dbReference type="Pfam" id="PF05699">
    <property type="entry name" value="Dimer_Tnp_hAT"/>
    <property type="match status" value="1"/>
</dbReference>
<organism evidence="11 12">
    <name type="scientific">Arabidopsis thaliana x Arabidopsis arenosa</name>
    <dbReference type="NCBI Taxonomy" id="1240361"/>
    <lineage>
        <taxon>Eukaryota</taxon>
        <taxon>Viridiplantae</taxon>
        <taxon>Streptophyta</taxon>
        <taxon>Embryophyta</taxon>
        <taxon>Tracheophyta</taxon>
        <taxon>Spermatophyta</taxon>
        <taxon>Magnoliopsida</taxon>
        <taxon>eudicotyledons</taxon>
        <taxon>Gunneridae</taxon>
        <taxon>Pentapetalae</taxon>
        <taxon>rosids</taxon>
        <taxon>malvids</taxon>
        <taxon>Brassicales</taxon>
        <taxon>Brassicaceae</taxon>
        <taxon>Camelineae</taxon>
        <taxon>Arabidopsis</taxon>
    </lineage>
</organism>
<dbReference type="GO" id="GO:0046983">
    <property type="term" value="F:protein dimerization activity"/>
    <property type="evidence" value="ECO:0007669"/>
    <property type="project" value="InterPro"/>
</dbReference>
<gene>
    <name evidence="11" type="ORF">ISN45_Aa03g033810</name>
</gene>
<comment type="caution">
    <text evidence="11">The sequence shown here is derived from an EMBL/GenBank/DDBJ whole genome shotgun (WGS) entry which is preliminary data.</text>
</comment>
<keyword evidence="3 9" id="KW-0863">Zinc-finger</keyword>
<dbReference type="GO" id="GO:0005634">
    <property type="term" value="C:nucleus"/>
    <property type="evidence" value="ECO:0007669"/>
    <property type="project" value="UniProtKB-SubCell"/>
</dbReference>
<protein>
    <submittedName>
        <fullName evidence="11">Ribonuclease H-like superfamily</fullName>
    </submittedName>
</protein>
<evidence type="ECO:0000256" key="8">
    <source>
        <dbReference type="ARBA" id="ARBA00023242"/>
    </source>
</evidence>
<keyword evidence="12" id="KW-1185">Reference proteome</keyword>
<evidence type="ECO:0000256" key="2">
    <source>
        <dbReference type="ARBA" id="ARBA00022723"/>
    </source>
</evidence>
<dbReference type="GO" id="GO:0003677">
    <property type="term" value="F:DNA binding"/>
    <property type="evidence" value="ECO:0007669"/>
    <property type="project" value="UniProtKB-KW"/>
</dbReference>
<keyword evidence="7" id="KW-0804">Transcription</keyword>
<dbReference type="PROSITE" id="PS50808">
    <property type="entry name" value="ZF_BED"/>
    <property type="match status" value="1"/>
</dbReference>
<dbReference type="PANTHER" id="PTHR46481:SF10">
    <property type="entry name" value="ZINC FINGER BED DOMAIN-CONTAINING PROTEIN 39"/>
    <property type="match status" value="1"/>
</dbReference>
<keyword evidence="6" id="KW-0238">DNA-binding</keyword>
<evidence type="ECO:0000256" key="3">
    <source>
        <dbReference type="ARBA" id="ARBA00022771"/>
    </source>
</evidence>
<dbReference type="SMART" id="SM00614">
    <property type="entry name" value="ZnF_BED"/>
    <property type="match status" value="1"/>
</dbReference>
<keyword evidence="2" id="KW-0479">Metal-binding</keyword>
<dbReference type="PANTHER" id="PTHR46481">
    <property type="entry name" value="ZINC FINGER BED DOMAIN-CONTAINING PROTEIN 4"/>
    <property type="match status" value="1"/>
</dbReference>
<dbReference type="AlphaFoldDB" id="A0A8T2AX08"/>
<accession>A0A8T2AX08</accession>
<comment type="subcellular location">
    <subcellularLocation>
        <location evidence="1">Nucleus</location>
    </subcellularLocation>
</comment>
<dbReference type="InterPro" id="IPR008906">
    <property type="entry name" value="HATC_C_dom"/>
</dbReference>
<dbReference type="InterPro" id="IPR003656">
    <property type="entry name" value="Znf_BED"/>
</dbReference>
<evidence type="ECO:0000256" key="4">
    <source>
        <dbReference type="ARBA" id="ARBA00022833"/>
    </source>
</evidence>
<evidence type="ECO:0000256" key="6">
    <source>
        <dbReference type="ARBA" id="ARBA00023125"/>
    </source>
</evidence>
<feature type="domain" description="BED-type" evidence="10">
    <location>
        <begin position="51"/>
        <end position="108"/>
    </location>
</feature>
<proteinExistence type="predicted"/>
<dbReference type="GO" id="GO:0008270">
    <property type="term" value="F:zinc ion binding"/>
    <property type="evidence" value="ECO:0007669"/>
    <property type="project" value="UniProtKB-KW"/>
</dbReference>
<dbReference type="Pfam" id="PF02892">
    <property type="entry name" value="zf-BED"/>
    <property type="match status" value="1"/>
</dbReference>
<evidence type="ECO:0000256" key="1">
    <source>
        <dbReference type="ARBA" id="ARBA00004123"/>
    </source>
</evidence>
<evidence type="ECO:0000259" key="10">
    <source>
        <dbReference type="PROSITE" id="PS50808"/>
    </source>
</evidence>